<proteinExistence type="predicted"/>
<evidence type="ECO:0000313" key="2">
    <source>
        <dbReference type="Proteomes" id="UP001163321"/>
    </source>
</evidence>
<protein>
    <submittedName>
        <fullName evidence="1">Uncharacterized protein</fullName>
    </submittedName>
</protein>
<gene>
    <name evidence="1" type="ORF">PsorP6_001779</name>
</gene>
<sequence>MNCDTDVSKSVYIFTLMFDVLSVSRGCPQLGSFRNKLVAHLWDSTLNKFPYREIPALAFCHILGSILLWNSATDRQSLTNPKIYTTAIDHALSKVCVKGQPVHGSTVDSNTIRLADLSCNPIELLDLDNKFASMLRLDAFFEVMKVIQNNRLKAASGQASCT</sequence>
<organism evidence="1 2">
    <name type="scientific">Peronosclerospora sorghi</name>
    <dbReference type="NCBI Taxonomy" id="230839"/>
    <lineage>
        <taxon>Eukaryota</taxon>
        <taxon>Sar</taxon>
        <taxon>Stramenopiles</taxon>
        <taxon>Oomycota</taxon>
        <taxon>Peronosporomycetes</taxon>
        <taxon>Peronosporales</taxon>
        <taxon>Peronosporaceae</taxon>
        <taxon>Peronosclerospora</taxon>
    </lineage>
</organism>
<comment type="caution">
    <text evidence="1">The sequence shown here is derived from an EMBL/GenBank/DDBJ whole genome shotgun (WGS) entry which is preliminary data.</text>
</comment>
<name>A0ACC0WPL4_9STRA</name>
<keyword evidence="2" id="KW-1185">Reference proteome</keyword>
<dbReference type="EMBL" id="CM047580">
    <property type="protein sequence ID" value="KAI9920784.1"/>
    <property type="molecule type" value="Genomic_DNA"/>
</dbReference>
<reference evidence="1 2" key="1">
    <citation type="journal article" date="2022" name="bioRxiv">
        <title>The genome of the oomycete Peronosclerospora sorghi, a cosmopolitan pathogen of maize and sorghum, is inflated with dispersed pseudogenes.</title>
        <authorList>
            <person name="Fletcher K."/>
            <person name="Martin F."/>
            <person name="Isakeit T."/>
            <person name="Cavanaugh K."/>
            <person name="Magill C."/>
            <person name="Michelmore R."/>
        </authorList>
    </citation>
    <scope>NUCLEOTIDE SEQUENCE [LARGE SCALE GENOMIC DNA]</scope>
    <source>
        <strain evidence="1">P6</strain>
    </source>
</reference>
<dbReference type="Proteomes" id="UP001163321">
    <property type="component" value="Chromosome 1"/>
</dbReference>
<accession>A0ACC0WPL4</accession>
<evidence type="ECO:0000313" key="1">
    <source>
        <dbReference type="EMBL" id="KAI9920784.1"/>
    </source>
</evidence>